<feature type="compositionally biased region" description="Basic and acidic residues" evidence="8">
    <location>
        <begin position="290"/>
        <end position="303"/>
    </location>
</feature>
<feature type="domain" description="Peptidase M13 C-terminal" evidence="10">
    <location>
        <begin position="882"/>
        <end position="1078"/>
    </location>
</feature>
<feature type="region of interest" description="Disordered" evidence="8">
    <location>
        <begin position="1"/>
        <end position="99"/>
    </location>
</feature>
<dbReference type="PANTHER" id="PTHR11733">
    <property type="entry name" value="ZINC METALLOPROTEASE FAMILY M13 NEPRILYSIN-RELATED"/>
    <property type="match status" value="1"/>
</dbReference>
<evidence type="ECO:0000256" key="7">
    <source>
        <dbReference type="ARBA" id="ARBA00023049"/>
    </source>
</evidence>
<name>A0ABP0H4G7_CLALP</name>
<feature type="transmembrane region" description="Helical" evidence="9">
    <location>
        <begin position="335"/>
        <end position="358"/>
    </location>
</feature>
<dbReference type="InterPro" id="IPR000718">
    <property type="entry name" value="Peptidase_M13"/>
</dbReference>
<comment type="cofactor">
    <cofactor evidence="1">
        <name>Zn(2+)</name>
        <dbReference type="ChEBI" id="CHEBI:29105"/>
    </cofactor>
</comment>
<dbReference type="InterPro" id="IPR008753">
    <property type="entry name" value="Peptidase_M13_N"/>
</dbReference>
<evidence type="ECO:0000259" key="10">
    <source>
        <dbReference type="Pfam" id="PF01431"/>
    </source>
</evidence>
<keyword evidence="4" id="KW-0479">Metal-binding</keyword>
<accession>A0ABP0H4G7</accession>
<dbReference type="InterPro" id="IPR042089">
    <property type="entry name" value="Peptidase_M13_dom_2"/>
</dbReference>
<keyword evidence="9" id="KW-0472">Membrane</keyword>
<sequence length="1079" mass="122157">MTETQNFRTFKNAQPKIGISTQMKSKELSQAAPIVTSFSNRKRPMGDTQVTSSDKTVSSNGRPLASSYSNQARGSRSREETLGDSSRTDKNDLRYQRKSNVVRIDARNAEDAKFPDSHNLVNCNQATCSNSVMSHPNSNDPRNFSVQNNSRSSPLTKVQSAGAMSHSYNQQPPIIPPPTLVSFHASHTMASFSGSNTANGRPTKLPNTSLLTQQDDLVFPQKDRLELSPLSAGITQSDTLPYSHKSRSAHSTSHLHPPTKQCLDNSFIRDNDYINLKPKSPSRVTFASEEPNKKTKENVEPPMKDTEKCLEDISGQEDKDQGECWSKVAKQNNTLCYFIILLVFLLMVCLGVLTYLLMIMESVESSQTAQNNGQQSFDNIPITGLSDSAQSNDQLPSTPIPASTSTTTSCPKEQLCFSDDCVQLAGEIVAKMNKSVDPCQDFYEYSCGGWIANAYRPLSLSPLLQYKSYGVMTDIKDTNDRVLHELLQGTEPAPRNITDAERNAAKFYQSCMDVKTINKLGAAPLKKLLDSQGGWPLRENVSSGWKLYDLVYQCHGVLGQDVFFSINIGVDVWNPTQNILQIGESRILKPKHFYQDAKFMNALKETIRTNLNLLGQNDVDDVVNEIADFEKSLARIKTEQITHDDYRKFTISKLKALCPQIAWLRLIKHIIPRVKVGEATEVFIAGSTEHYFQNLSSLLQDTDKKIIHNYVLWRMAFSQADRLSLPFRQAFLKLQFALSGYEPVQERWSQCLTLTKLRFPKAVGVLFARKQFSANSKAKVESMARQIKNTFLSRLDNLKWLDEPVRNELTKWLFQTEIEVGYEDRFISNPELLNRMYQFPVHSTTYFDNFLESIKSHIKTSSDKMKRKFNSKWGELRYDVTNGYYDLGRNMAIFPAGLLQPPVFNSKAIAALNFGSTGSTIGHELIHAVDRFQNMGLHENRTRKKWFSETVSNNYDSLKNCVHKKYLDFDSEIVGNIFENVADIAGVRLAYDTYKRNKPKEERQILAEFSNEKIFFIGFAQTWCTKDALSSPPTKQAQRNHAMEKYRVLGSLSQFEEFANEFQCPLGSPMNPMLKCTVW</sequence>
<feature type="compositionally biased region" description="Polar residues" evidence="8">
    <location>
        <begin position="48"/>
        <end position="74"/>
    </location>
</feature>
<evidence type="ECO:0000313" key="12">
    <source>
        <dbReference type="EMBL" id="CAK8698313.1"/>
    </source>
</evidence>
<proteinExistence type="inferred from homology"/>
<feature type="region of interest" description="Disordered" evidence="8">
    <location>
        <begin position="132"/>
        <end position="167"/>
    </location>
</feature>
<dbReference type="InterPro" id="IPR024079">
    <property type="entry name" value="MetalloPept_cat_dom_sf"/>
</dbReference>
<keyword evidence="3" id="KW-0645">Protease</keyword>
<dbReference type="Pfam" id="PF05649">
    <property type="entry name" value="Peptidase_M13_N"/>
    <property type="match status" value="1"/>
</dbReference>
<dbReference type="PROSITE" id="PS51885">
    <property type="entry name" value="NEPRILYSIN"/>
    <property type="match status" value="1"/>
</dbReference>
<evidence type="ECO:0000256" key="5">
    <source>
        <dbReference type="ARBA" id="ARBA00022801"/>
    </source>
</evidence>
<dbReference type="InterPro" id="IPR018497">
    <property type="entry name" value="Peptidase_M13_C"/>
</dbReference>
<feature type="compositionally biased region" description="Polar residues" evidence="8">
    <location>
        <begin position="1"/>
        <end position="12"/>
    </location>
</feature>
<evidence type="ECO:0000256" key="3">
    <source>
        <dbReference type="ARBA" id="ARBA00022670"/>
    </source>
</evidence>
<keyword evidence="9" id="KW-0812">Transmembrane</keyword>
<evidence type="ECO:0000256" key="8">
    <source>
        <dbReference type="SAM" id="MobiDB-lite"/>
    </source>
</evidence>
<feature type="compositionally biased region" description="Polar residues" evidence="8">
    <location>
        <begin position="132"/>
        <end position="159"/>
    </location>
</feature>
<dbReference type="CDD" id="cd08662">
    <property type="entry name" value="M13"/>
    <property type="match status" value="1"/>
</dbReference>
<reference evidence="12 13" key="1">
    <citation type="submission" date="2024-02" db="EMBL/GenBank/DDBJ databases">
        <authorList>
            <person name="Daric V."/>
            <person name="Darras S."/>
        </authorList>
    </citation>
    <scope>NUCLEOTIDE SEQUENCE [LARGE SCALE GENOMIC DNA]</scope>
</reference>
<gene>
    <name evidence="12" type="ORF">CVLEPA_LOCUS31756</name>
</gene>
<feature type="region of interest" description="Disordered" evidence="8">
    <location>
        <begin position="236"/>
        <end position="257"/>
    </location>
</feature>
<dbReference type="PRINTS" id="PR00786">
    <property type="entry name" value="NEPRILYSIN"/>
</dbReference>
<feature type="region of interest" description="Disordered" evidence="8">
    <location>
        <begin position="282"/>
        <end position="303"/>
    </location>
</feature>
<keyword evidence="5" id="KW-0378">Hydrolase</keyword>
<evidence type="ECO:0000256" key="4">
    <source>
        <dbReference type="ARBA" id="ARBA00022723"/>
    </source>
</evidence>
<keyword evidence="13" id="KW-1185">Reference proteome</keyword>
<organism evidence="12 13">
    <name type="scientific">Clavelina lepadiformis</name>
    <name type="common">Light-bulb sea squirt</name>
    <name type="synonym">Ascidia lepadiformis</name>
    <dbReference type="NCBI Taxonomy" id="159417"/>
    <lineage>
        <taxon>Eukaryota</taxon>
        <taxon>Metazoa</taxon>
        <taxon>Chordata</taxon>
        <taxon>Tunicata</taxon>
        <taxon>Ascidiacea</taxon>
        <taxon>Aplousobranchia</taxon>
        <taxon>Clavelinidae</taxon>
        <taxon>Clavelina</taxon>
    </lineage>
</organism>
<dbReference type="Gene3D" id="3.40.390.10">
    <property type="entry name" value="Collagenase (Catalytic Domain)"/>
    <property type="match status" value="1"/>
</dbReference>
<dbReference type="Proteomes" id="UP001642483">
    <property type="component" value="Unassembled WGS sequence"/>
</dbReference>
<dbReference type="PANTHER" id="PTHR11733:SF167">
    <property type="entry name" value="FI17812P1-RELATED"/>
    <property type="match status" value="1"/>
</dbReference>
<evidence type="ECO:0000256" key="9">
    <source>
        <dbReference type="SAM" id="Phobius"/>
    </source>
</evidence>
<protein>
    <recommendedName>
        <fullName evidence="14">Endothelin-converting enzyme 1</fullName>
    </recommendedName>
</protein>
<feature type="compositionally biased region" description="Basic and acidic residues" evidence="8">
    <location>
        <begin position="76"/>
        <end position="95"/>
    </location>
</feature>
<dbReference type="SUPFAM" id="SSF55486">
    <property type="entry name" value="Metalloproteases ('zincins'), catalytic domain"/>
    <property type="match status" value="1"/>
</dbReference>
<keyword evidence="6" id="KW-0862">Zinc</keyword>
<evidence type="ECO:0000313" key="13">
    <source>
        <dbReference type="Proteomes" id="UP001642483"/>
    </source>
</evidence>
<dbReference type="Pfam" id="PF01431">
    <property type="entry name" value="Peptidase_M13"/>
    <property type="match status" value="1"/>
</dbReference>
<keyword evidence="7" id="KW-0482">Metalloprotease</keyword>
<feature type="domain" description="Peptidase M13 N-terminal" evidence="11">
    <location>
        <begin position="438"/>
        <end position="822"/>
    </location>
</feature>
<evidence type="ECO:0008006" key="14">
    <source>
        <dbReference type="Google" id="ProtNLM"/>
    </source>
</evidence>
<keyword evidence="9" id="KW-1133">Transmembrane helix</keyword>
<feature type="compositionally biased region" description="Low complexity" evidence="8">
    <location>
        <begin position="396"/>
        <end position="410"/>
    </location>
</feature>
<comment type="caution">
    <text evidence="12">The sequence shown here is derived from an EMBL/GenBank/DDBJ whole genome shotgun (WGS) entry which is preliminary data.</text>
</comment>
<comment type="similarity">
    <text evidence="2">Belongs to the peptidase M13 family.</text>
</comment>
<evidence type="ECO:0000256" key="1">
    <source>
        <dbReference type="ARBA" id="ARBA00001947"/>
    </source>
</evidence>
<evidence type="ECO:0000256" key="2">
    <source>
        <dbReference type="ARBA" id="ARBA00007357"/>
    </source>
</evidence>
<evidence type="ECO:0000256" key="6">
    <source>
        <dbReference type="ARBA" id="ARBA00022833"/>
    </source>
</evidence>
<evidence type="ECO:0000259" key="11">
    <source>
        <dbReference type="Pfam" id="PF05649"/>
    </source>
</evidence>
<dbReference type="Gene3D" id="1.10.1380.10">
    <property type="entry name" value="Neutral endopeptidase , domain2"/>
    <property type="match status" value="1"/>
</dbReference>
<dbReference type="EMBL" id="CAWYQH010000174">
    <property type="protein sequence ID" value="CAK8698313.1"/>
    <property type="molecule type" value="Genomic_DNA"/>
</dbReference>
<feature type="region of interest" description="Disordered" evidence="8">
    <location>
        <begin position="388"/>
        <end position="410"/>
    </location>
</feature>